<evidence type="ECO:0000256" key="4">
    <source>
        <dbReference type="SAM" id="Coils"/>
    </source>
</evidence>
<keyword evidence="3" id="KW-0597">Phosphoprotein</keyword>
<dbReference type="EMBL" id="DSOV01000045">
    <property type="protein sequence ID" value="HEN42825.1"/>
    <property type="molecule type" value="Genomic_DNA"/>
</dbReference>
<dbReference type="GO" id="GO:0000160">
    <property type="term" value="P:phosphorelay signal transduction system"/>
    <property type="evidence" value="ECO:0007669"/>
    <property type="project" value="InterPro"/>
</dbReference>
<evidence type="ECO:0000313" key="7">
    <source>
        <dbReference type="EMBL" id="HEN42825.1"/>
    </source>
</evidence>
<dbReference type="SUPFAM" id="SSF55073">
    <property type="entry name" value="Nucleotide cyclase"/>
    <property type="match status" value="1"/>
</dbReference>
<comment type="catalytic activity">
    <reaction evidence="2">
        <text>2 GTP = 3',3'-c-di-GMP + 2 diphosphate</text>
        <dbReference type="Rhea" id="RHEA:24898"/>
        <dbReference type="ChEBI" id="CHEBI:33019"/>
        <dbReference type="ChEBI" id="CHEBI:37565"/>
        <dbReference type="ChEBI" id="CHEBI:58805"/>
        <dbReference type="EC" id="2.7.7.65"/>
    </reaction>
</comment>
<protein>
    <recommendedName>
        <fullName evidence="1">diguanylate cyclase</fullName>
        <ecNumber evidence="1">2.7.7.65</ecNumber>
    </recommendedName>
</protein>
<dbReference type="PANTHER" id="PTHR45138:SF9">
    <property type="entry name" value="DIGUANYLATE CYCLASE DGCM-RELATED"/>
    <property type="match status" value="1"/>
</dbReference>
<dbReference type="NCBIfam" id="TIGR00254">
    <property type="entry name" value="GGDEF"/>
    <property type="match status" value="1"/>
</dbReference>
<evidence type="ECO:0000259" key="5">
    <source>
        <dbReference type="PROSITE" id="PS50110"/>
    </source>
</evidence>
<dbReference type="InterPro" id="IPR000160">
    <property type="entry name" value="GGDEF_dom"/>
</dbReference>
<dbReference type="GO" id="GO:1902201">
    <property type="term" value="P:negative regulation of bacterial-type flagellum-dependent cell motility"/>
    <property type="evidence" value="ECO:0007669"/>
    <property type="project" value="TreeGrafter"/>
</dbReference>
<dbReference type="GO" id="GO:0043709">
    <property type="term" value="P:cell adhesion involved in single-species biofilm formation"/>
    <property type="evidence" value="ECO:0007669"/>
    <property type="project" value="TreeGrafter"/>
</dbReference>
<dbReference type="Pfam" id="PF00990">
    <property type="entry name" value="GGDEF"/>
    <property type="match status" value="1"/>
</dbReference>
<feature type="domain" description="GGDEF" evidence="6">
    <location>
        <begin position="172"/>
        <end position="306"/>
    </location>
</feature>
<proteinExistence type="predicted"/>
<keyword evidence="4" id="KW-0175">Coiled coil</keyword>
<comment type="caution">
    <text evidence="7">The sequence shown here is derived from an EMBL/GenBank/DDBJ whole genome shotgun (WGS) entry which is preliminary data.</text>
</comment>
<dbReference type="Gene3D" id="3.30.70.270">
    <property type="match status" value="1"/>
</dbReference>
<dbReference type="InterPro" id="IPR001789">
    <property type="entry name" value="Sig_transdc_resp-reg_receiver"/>
</dbReference>
<dbReference type="GO" id="GO:0005886">
    <property type="term" value="C:plasma membrane"/>
    <property type="evidence" value="ECO:0007669"/>
    <property type="project" value="TreeGrafter"/>
</dbReference>
<dbReference type="AlphaFoldDB" id="A0A831UDS4"/>
<feature type="modified residue" description="4-aspartylphosphate" evidence="3">
    <location>
        <position position="55"/>
    </location>
</feature>
<dbReference type="Gene3D" id="3.40.50.2300">
    <property type="match status" value="1"/>
</dbReference>
<dbReference type="SMART" id="SM00267">
    <property type="entry name" value="GGDEF"/>
    <property type="match status" value="1"/>
</dbReference>
<dbReference type="SUPFAM" id="SSF52172">
    <property type="entry name" value="CheY-like"/>
    <property type="match status" value="1"/>
</dbReference>
<accession>A0A831UDS4</accession>
<reference evidence="7" key="1">
    <citation type="journal article" date="2020" name="mSystems">
        <title>Genome- and Community-Level Interaction Insights into Carbon Utilization and Element Cycling Functions of Hydrothermarchaeota in Hydrothermal Sediment.</title>
        <authorList>
            <person name="Zhou Z."/>
            <person name="Liu Y."/>
            <person name="Xu W."/>
            <person name="Pan J."/>
            <person name="Luo Z.H."/>
            <person name="Li M."/>
        </authorList>
    </citation>
    <scope>NUCLEOTIDE SEQUENCE [LARGE SCALE GENOMIC DNA]</scope>
    <source>
        <strain evidence="7">SpSt-349</strain>
    </source>
</reference>
<dbReference type="PANTHER" id="PTHR45138">
    <property type="entry name" value="REGULATORY COMPONENTS OF SENSORY TRANSDUCTION SYSTEM"/>
    <property type="match status" value="1"/>
</dbReference>
<dbReference type="PROSITE" id="PS50887">
    <property type="entry name" value="GGDEF"/>
    <property type="match status" value="1"/>
</dbReference>
<dbReference type="Pfam" id="PF00072">
    <property type="entry name" value="Response_reg"/>
    <property type="match status" value="1"/>
</dbReference>
<dbReference type="InterPro" id="IPR050469">
    <property type="entry name" value="Diguanylate_Cyclase"/>
</dbReference>
<name>A0A831UDS4_GEOME</name>
<dbReference type="InterPro" id="IPR011006">
    <property type="entry name" value="CheY-like_superfamily"/>
</dbReference>
<evidence type="ECO:0000256" key="2">
    <source>
        <dbReference type="ARBA" id="ARBA00034247"/>
    </source>
</evidence>
<dbReference type="CDD" id="cd01949">
    <property type="entry name" value="GGDEF"/>
    <property type="match status" value="1"/>
</dbReference>
<dbReference type="GO" id="GO:0052621">
    <property type="term" value="F:diguanylate cyclase activity"/>
    <property type="evidence" value="ECO:0007669"/>
    <property type="project" value="UniProtKB-EC"/>
</dbReference>
<sequence>MTKTVLVIDDSDTLREEILRTLREASLFDVYLEAADGLDGFKVLLNNRVDLVLCDLEMPRMDGFRFLSMMRAREEFQDLPVIILTGREDRDTKIRGLEQGASDFVTKPFDAGELVARARVQLKMKSLQDELKRSNEMLRTLSITDPLTHLHNRRHLMEMVDREFQRSCRKGAPLSLVILDIDYFKKINDTYGHQEGDRVLTILADIVRRRLRSYDLAARYGGEEFVLLLPETPVNEALSIAERLRVEVQEHVFDGSLQGLVITISLGVATYPSSRVESIDSLFRQADEALYRAKQGGRNRVELMSGAQLEKLSPSGSQVLVTD</sequence>
<organism evidence="7">
    <name type="scientific">Geobacter metallireducens</name>
    <dbReference type="NCBI Taxonomy" id="28232"/>
    <lineage>
        <taxon>Bacteria</taxon>
        <taxon>Pseudomonadati</taxon>
        <taxon>Thermodesulfobacteriota</taxon>
        <taxon>Desulfuromonadia</taxon>
        <taxon>Geobacterales</taxon>
        <taxon>Geobacteraceae</taxon>
        <taxon>Geobacter</taxon>
    </lineage>
</organism>
<dbReference type="SMART" id="SM00448">
    <property type="entry name" value="REC"/>
    <property type="match status" value="1"/>
</dbReference>
<evidence type="ECO:0000256" key="1">
    <source>
        <dbReference type="ARBA" id="ARBA00012528"/>
    </source>
</evidence>
<dbReference type="FunFam" id="3.30.70.270:FF:000001">
    <property type="entry name" value="Diguanylate cyclase domain protein"/>
    <property type="match status" value="1"/>
</dbReference>
<evidence type="ECO:0000256" key="3">
    <source>
        <dbReference type="PROSITE-ProRule" id="PRU00169"/>
    </source>
</evidence>
<dbReference type="PROSITE" id="PS50110">
    <property type="entry name" value="RESPONSE_REGULATORY"/>
    <property type="match status" value="1"/>
</dbReference>
<evidence type="ECO:0000259" key="6">
    <source>
        <dbReference type="PROSITE" id="PS50887"/>
    </source>
</evidence>
<feature type="domain" description="Response regulatory" evidence="5">
    <location>
        <begin position="4"/>
        <end position="122"/>
    </location>
</feature>
<dbReference type="EC" id="2.7.7.65" evidence="1"/>
<dbReference type="InterPro" id="IPR029787">
    <property type="entry name" value="Nucleotide_cyclase"/>
</dbReference>
<feature type="coiled-coil region" evidence="4">
    <location>
        <begin position="117"/>
        <end position="144"/>
    </location>
</feature>
<gene>
    <name evidence="7" type="ORF">ENQ87_10720</name>
</gene>
<dbReference type="InterPro" id="IPR043128">
    <property type="entry name" value="Rev_trsase/Diguanyl_cyclase"/>
</dbReference>